<sequence>MTTINLTDVTVSSDHASRAEGWMNVHFSNGKTITAFCPQGNDNWAKGTKRICNTNQEQDLQHIPVKHLLLQAANDGKYVILEAELPMSATPMTHARPANENVYMALPHKQQNVFSADFLSIVCIIVAALYGLKWLFEKYVLPRL</sequence>
<evidence type="ECO:0000313" key="2">
    <source>
        <dbReference type="EMBL" id="GGW80367.1"/>
    </source>
</evidence>
<keyword evidence="1" id="KW-1133">Transmembrane helix</keyword>
<accession>A0A918JKH5</accession>
<organism evidence="2 3">
    <name type="scientific">Advenella faeciporci</name>
    <dbReference type="NCBI Taxonomy" id="797535"/>
    <lineage>
        <taxon>Bacteria</taxon>
        <taxon>Pseudomonadati</taxon>
        <taxon>Pseudomonadota</taxon>
        <taxon>Betaproteobacteria</taxon>
        <taxon>Burkholderiales</taxon>
        <taxon>Alcaligenaceae</taxon>
    </lineage>
</organism>
<feature type="transmembrane region" description="Helical" evidence="1">
    <location>
        <begin position="113"/>
        <end position="136"/>
    </location>
</feature>
<keyword evidence="1" id="KW-0812">Transmembrane</keyword>
<proteinExistence type="predicted"/>
<evidence type="ECO:0000256" key="1">
    <source>
        <dbReference type="SAM" id="Phobius"/>
    </source>
</evidence>
<keyword evidence="1" id="KW-0472">Membrane</keyword>
<dbReference type="RefSeq" id="WP_189384156.1">
    <property type="nucleotide sequence ID" value="NZ_BAABFY010000007.1"/>
</dbReference>
<evidence type="ECO:0000313" key="3">
    <source>
        <dbReference type="Proteomes" id="UP000608345"/>
    </source>
</evidence>
<dbReference type="EMBL" id="BMYS01000003">
    <property type="protein sequence ID" value="GGW80367.1"/>
    <property type="molecule type" value="Genomic_DNA"/>
</dbReference>
<reference evidence="2" key="1">
    <citation type="journal article" date="2014" name="Int. J. Syst. Evol. Microbiol.">
        <title>Complete genome sequence of Corynebacterium casei LMG S-19264T (=DSM 44701T), isolated from a smear-ripened cheese.</title>
        <authorList>
            <consortium name="US DOE Joint Genome Institute (JGI-PGF)"/>
            <person name="Walter F."/>
            <person name="Albersmeier A."/>
            <person name="Kalinowski J."/>
            <person name="Ruckert C."/>
        </authorList>
    </citation>
    <scope>NUCLEOTIDE SEQUENCE</scope>
    <source>
        <strain evidence="2">KCTC 23732</strain>
    </source>
</reference>
<protein>
    <submittedName>
        <fullName evidence="2">Uncharacterized protein</fullName>
    </submittedName>
</protein>
<comment type="caution">
    <text evidence="2">The sequence shown here is derived from an EMBL/GenBank/DDBJ whole genome shotgun (WGS) entry which is preliminary data.</text>
</comment>
<dbReference type="AlphaFoldDB" id="A0A918JKH5"/>
<keyword evidence="3" id="KW-1185">Reference proteome</keyword>
<reference evidence="2" key="2">
    <citation type="submission" date="2020-09" db="EMBL/GenBank/DDBJ databases">
        <authorList>
            <person name="Sun Q."/>
            <person name="Kim S."/>
        </authorList>
    </citation>
    <scope>NUCLEOTIDE SEQUENCE</scope>
    <source>
        <strain evidence="2">KCTC 23732</strain>
    </source>
</reference>
<name>A0A918JKH5_9BURK</name>
<gene>
    <name evidence="2" type="ORF">GCM10011450_07840</name>
</gene>
<dbReference type="Proteomes" id="UP000608345">
    <property type="component" value="Unassembled WGS sequence"/>
</dbReference>